<feature type="compositionally biased region" description="Basic and acidic residues" evidence="4">
    <location>
        <begin position="360"/>
        <end position="378"/>
    </location>
</feature>
<accession>A0A0L9VA93</accession>
<dbReference type="EMBL" id="CM003379">
    <property type="protein sequence ID" value="KOM51847.1"/>
    <property type="molecule type" value="Genomic_DNA"/>
</dbReference>
<dbReference type="InterPro" id="IPR006058">
    <property type="entry name" value="2Fe2S_fd_BS"/>
</dbReference>
<protein>
    <submittedName>
        <fullName evidence="5">Uncharacterized protein</fullName>
    </submittedName>
</protein>
<evidence type="ECO:0000313" key="5">
    <source>
        <dbReference type="EMBL" id="KOM51847.1"/>
    </source>
</evidence>
<dbReference type="Gramene" id="KOM51847">
    <property type="protein sequence ID" value="KOM51847"/>
    <property type="gene ID" value="LR48_Vigan09g050600"/>
</dbReference>
<comment type="cofactor">
    <cofactor evidence="3">
        <name>[2Fe-2S] cluster</name>
        <dbReference type="ChEBI" id="CHEBI:190135"/>
    </cofactor>
</comment>
<dbReference type="PROSITE" id="PS00197">
    <property type="entry name" value="2FE2S_FER_1"/>
    <property type="match status" value="1"/>
</dbReference>
<dbReference type="Proteomes" id="UP000053144">
    <property type="component" value="Chromosome 9"/>
</dbReference>
<evidence type="ECO:0000256" key="3">
    <source>
        <dbReference type="ARBA" id="ARBA00034078"/>
    </source>
</evidence>
<keyword evidence="1" id="KW-0408">Iron</keyword>
<sequence>MTNWVMSIFSSCTSVMDPCKLPGRYKCFRRGAHSAADLVETGEIIFEESIQVDSKLELPICLGEMQTSFDNLMHAEPEKPLPDILDVIPSCSEMLNLVFSVEHVDIPDVVYDVCTKLNHSFDDNIVPCIDLIDYVVVEPIAETDAFFIDHPKILDSVSTIEPIGINVVLNSNVHDCLDEILNDNSFELTFDSAEDAYVSIDFEIEIVQSENFIELGLNFDLTQFYENFKCDCESGSCSICTEINYVIQPELRVLANAPNFELDCCAELKEAKNAENTKQRARKEEGKEAMETLMKRVADHRRLKPISHFFTLLFPCSDSLGSTLAANEERTNFFLETNFERFATAQFRTLNDKFNHLERRFDQAQQRKEDNSSKKDSMETSDSE</sequence>
<evidence type="ECO:0000256" key="2">
    <source>
        <dbReference type="ARBA" id="ARBA00023014"/>
    </source>
</evidence>
<keyword evidence="1" id="KW-0479">Metal-binding</keyword>
<keyword evidence="2" id="KW-0411">Iron-sulfur</keyword>
<dbReference type="GO" id="GO:0051537">
    <property type="term" value="F:2 iron, 2 sulfur cluster binding"/>
    <property type="evidence" value="ECO:0007669"/>
    <property type="project" value="UniProtKB-KW"/>
</dbReference>
<keyword evidence="1" id="KW-0001">2Fe-2S</keyword>
<gene>
    <name evidence="5" type="ORF">LR48_Vigan09g050600</name>
</gene>
<evidence type="ECO:0000256" key="4">
    <source>
        <dbReference type="SAM" id="MobiDB-lite"/>
    </source>
</evidence>
<reference evidence="6" key="1">
    <citation type="journal article" date="2015" name="Proc. Natl. Acad. Sci. U.S.A.">
        <title>Genome sequencing of adzuki bean (Vigna angularis) provides insight into high starch and low fat accumulation and domestication.</title>
        <authorList>
            <person name="Yang K."/>
            <person name="Tian Z."/>
            <person name="Chen C."/>
            <person name="Luo L."/>
            <person name="Zhao B."/>
            <person name="Wang Z."/>
            <person name="Yu L."/>
            <person name="Li Y."/>
            <person name="Sun Y."/>
            <person name="Li W."/>
            <person name="Chen Y."/>
            <person name="Li Y."/>
            <person name="Zhang Y."/>
            <person name="Ai D."/>
            <person name="Zhao J."/>
            <person name="Shang C."/>
            <person name="Ma Y."/>
            <person name="Wu B."/>
            <person name="Wang M."/>
            <person name="Gao L."/>
            <person name="Sun D."/>
            <person name="Zhang P."/>
            <person name="Guo F."/>
            <person name="Wang W."/>
            <person name="Li Y."/>
            <person name="Wang J."/>
            <person name="Varshney R.K."/>
            <person name="Wang J."/>
            <person name="Ling H.Q."/>
            <person name="Wan P."/>
        </authorList>
    </citation>
    <scope>NUCLEOTIDE SEQUENCE</scope>
    <source>
        <strain evidence="6">cv. Jingnong 6</strain>
    </source>
</reference>
<evidence type="ECO:0000313" key="6">
    <source>
        <dbReference type="Proteomes" id="UP000053144"/>
    </source>
</evidence>
<dbReference type="AlphaFoldDB" id="A0A0L9VA93"/>
<feature type="region of interest" description="Disordered" evidence="4">
    <location>
        <begin position="360"/>
        <end position="384"/>
    </location>
</feature>
<evidence type="ECO:0000256" key="1">
    <source>
        <dbReference type="ARBA" id="ARBA00022714"/>
    </source>
</evidence>
<name>A0A0L9VA93_PHAAN</name>
<organism evidence="5 6">
    <name type="scientific">Phaseolus angularis</name>
    <name type="common">Azuki bean</name>
    <name type="synonym">Vigna angularis</name>
    <dbReference type="NCBI Taxonomy" id="3914"/>
    <lineage>
        <taxon>Eukaryota</taxon>
        <taxon>Viridiplantae</taxon>
        <taxon>Streptophyta</taxon>
        <taxon>Embryophyta</taxon>
        <taxon>Tracheophyta</taxon>
        <taxon>Spermatophyta</taxon>
        <taxon>Magnoliopsida</taxon>
        <taxon>eudicotyledons</taxon>
        <taxon>Gunneridae</taxon>
        <taxon>Pentapetalae</taxon>
        <taxon>rosids</taxon>
        <taxon>fabids</taxon>
        <taxon>Fabales</taxon>
        <taxon>Fabaceae</taxon>
        <taxon>Papilionoideae</taxon>
        <taxon>50 kb inversion clade</taxon>
        <taxon>NPAAA clade</taxon>
        <taxon>indigoferoid/millettioid clade</taxon>
        <taxon>Phaseoleae</taxon>
        <taxon>Vigna</taxon>
    </lineage>
</organism>
<proteinExistence type="predicted"/>